<evidence type="ECO:0000313" key="2">
    <source>
        <dbReference type="Proteomes" id="UP000078540"/>
    </source>
</evidence>
<dbReference type="Proteomes" id="UP000078540">
    <property type="component" value="Unassembled WGS sequence"/>
</dbReference>
<dbReference type="AlphaFoldDB" id="A0A195AU60"/>
<proteinExistence type="predicted"/>
<name>A0A195AU60_9HYME</name>
<accession>A0A195AU60</accession>
<reference evidence="1 2" key="1">
    <citation type="submission" date="2015-09" db="EMBL/GenBank/DDBJ databases">
        <title>Atta colombica WGS genome.</title>
        <authorList>
            <person name="Nygaard S."/>
            <person name="Hu H."/>
            <person name="Boomsma J."/>
            <person name="Zhang G."/>
        </authorList>
    </citation>
    <scope>NUCLEOTIDE SEQUENCE [LARGE SCALE GENOMIC DNA]</scope>
    <source>
        <strain evidence="1">Treedump-2</strain>
        <tissue evidence="1">Whole body</tissue>
    </source>
</reference>
<gene>
    <name evidence="1" type="ORF">ALC53_14215</name>
</gene>
<sequence length="67" mass="6948">MLPSPASSSAPATLPALTRLALTSNREIRAACPRICGSASRSSGYTSSPLTGTGDLVDVHWNCMVSR</sequence>
<protein>
    <submittedName>
        <fullName evidence="1">Uncharacterized protein</fullName>
    </submittedName>
</protein>
<evidence type="ECO:0000313" key="1">
    <source>
        <dbReference type="EMBL" id="KYM75519.1"/>
    </source>
</evidence>
<keyword evidence="2" id="KW-1185">Reference proteome</keyword>
<dbReference type="EMBL" id="KQ976745">
    <property type="protein sequence ID" value="KYM75519.1"/>
    <property type="molecule type" value="Genomic_DNA"/>
</dbReference>
<organism evidence="1 2">
    <name type="scientific">Atta colombica</name>
    <dbReference type="NCBI Taxonomy" id="520822"/>
    <lineage>
        <taxon>Eukaryota</taxon>
        <taxon>Metazoa</taxon>
        <taxon>Ecdysozoa</taxon>
        <taxon>Arthropoda</taxon>
        <taxon>Hexapoda</taxon>
        <taxon>Insecta</taxon>
        <taxon>Pterygota</taxon>
        <taxon>Neoptera</taxon>
        <taxon>Endopterygota</taxon>
        <taxon>Hymenoptera</taxon>
        <taxon>Apocrita</taxon>
        <taxon>Aculeata</taxon>
        <taxon>Formicoidea</taxon>
        <taxon>Formicidae</taxon>
        <taxon>Myrmicinae</taxon>
        <taxon>Atta</taxon>
    </lineage>
</organism>